<feature type="transmembrane region" description="Helical" evidence="1">
    <location>
        <begin position="254"/>
        <end position="276"/>
    </location>
</feature>
<feature type="transmembrane region" description="Helical" evidence="1">
    <location>
        <begin position="66"/>
        <end position="88"/>
    </location>
</feature>
<dbReference type="EMBL" id="JANCYU010000006">
    <property type="protein sequence ID" value="KAK4522577.1"/>
    <property type="molecule type" value="Genomic_DNA"/>
</dbReference>
<accession>A0AAV9I4U8</accession>
<feature type="transmembrane region" description="Helical" evidence="1">
    <location>
        <begin position="129"/>
        <end position="151"/>
    </location>
</feature>
<gene>
    <name evidence="2" type="ORF">GAYE_PCTG10G0467</name>
</gene>
<protein>
    <submittedName>
        <fullName evidence="2">Uncharacterized protein</fullName>
    </submittedName>
</protein>
<evidence type="ECO:0000256" key="1">
    <source>
        <dbReference type="SAM" id="Phobius"/>
    </source>
</evidence>
<feature type="transmembrane region" description="Helical" evidence="1">
    <location>
        <begin position="100"/>
        <end position="123"/>
    </location>
</feature>
<keyword evidence="1" id="KW-0812">Transmembrane</keyword>
<organism evidence="2 3">
    <name type="scientific">Galdieria yellowstonensis</name>
    <dbReference type="NCBI Taxonomy" id="3028027"/>
    <lineage>
        <taxon>Eukaryota</taxon>
        <taxon>Rhodophyta</taxon>
        <taxon>Bangiophyceae</taxon>
        <taxon>Galdieriales</taxon>
        <taxon>Galdieriaceae</taxon>
        <taxon>Galdieria</taxon>
    </lineage>
</organism>
<evidence type="ECO:0000313" key="2">
    <source>
        <dbReference type="EMBL" id="KAK4522577.1"/>
    </source>
</evidence>
<proteinExistence type="predicted"/>
<feature type="transmembrane region" description="Helical" evidence="1">
    <location>
        <begin position="172"/>
        <end position="189"/>
    </location>
</feature>
<feature type="transmembrane region" description="Helical" evidence="1">
    <location>
        <begin position="230"/>
        <end position="248"/>
    </location>
</feature>
<dbReference type="AlphaFoldDB" id="A0AAV9I4U8"/>
<keyword evidence="3" id="KW-1185">Reference proteome</keyword>
<dbReference type="Proteomes" id="UP001300502">
    <property type="component" value="Unassembled WGS sequence"/>
</dbReference>
<feature type="transmembrane region" description="Helical" evidence="1">
    <location>
        <begin position="6"/>
        <end position="27"/>
    </location>
</feature>
<feature type="transmembrane region" description="Helical" evidence="1">
    <location>
        <begin position="195"/>
        <end position="218"/>
    </location>
</feature>
<comment type="caution">
    <text evidence="2">The sequence shown here is derived from an EMBL/GenBank/DDBJ whole genome shotgun (WGS) entry which is preliminary data.</text>
</comment>
<name>A0AAV9I4U8_9RHOD</name>
<keyword evidence="1" id="KW-0472">Membrane</keyword>
<reference evidence="2 3" key="1">
    <citation type="submission" date="2022-07" db="EMBL/GenBank/DDBJ databases">
        <title>Genome-wide signatures of adaptation to extreme environments.</title>
        <authorList>
            <person name="Cho C.H."/>
            <person name="Yoon H.S."/>
        </authorList>
    </citation>
    <scope>NUCLEOTIDE SEQUENCE [LARGE SCALE GENOMIC DNA]</scope>
    <source>
        <strain evidence="2 3">108.79 E11</strain>
    </source>
</reference>
<evidence type="ECO:0000313" key="3">
    <source>
        <dbReference type="Proteomes" id="UP001300502"/>
    </source>
</evidence>
<sequence>MWLEQVWKVALFSGSFAGLLAVLITLAIESFGGLYGGIIGSLPGTIVPASIGIWNQCEGDAYRFKISMFSSPIGLATNSIFLLCWRVVPPLLPVTWSLRQRLGAMIIVSFCCWFLVATVALFFTQSLDSLLQVELVGGIAAMVKLGLGIAATWKPPPTPPSSSLESVSKRVLILRGFFAFLAVFIAVILSHFNDFVAGVAAVFPAVFSTTMIAVWISAGEAVQSGAVGPMMLGTCCGSVYTILCGLLVPEWGVVVGVLTSWSMAVIFVSIPAFFWVRWRLDKAKGNYERTADGDKELEEWPTYSDV</sequence>
<keyword evidence="1" id="KW-1133">Transmembrane helix</keyword>
<feature type="transmembrane region" description="Helical" evidence="1">
    <location>
        <begin position="34"/>
        <end position="54"/>
    </location>
</feature>